<dbReference type="GO" id="GO:0005524">
    <property type="term" value="F:ATP binding"/>
    <property type="evidence" value="ECO:0007669"/>
    <property type="project" value="UniProtKB-UniRule"/>
</dbReference>
<evidence type="ECO:0000313" key="8">
    <source>
        <dbReference type="EMBL" id="AEE94990.1"/>
    </source>
</evidence>
<dbReference type="PROSITE" id="PS50979">
    <property type="entry name" value="BC"/>
    <property type="match status" value="1"/>
</dbReference>
<dbReference type="InterPro" id="IPR005482">
    <property type="entry name" value="Biotin_COase_C"/>
</dbReference>
<evidence type="ECO:0000256" key="2">
    <source>
        <dbReference type="ARBA" id="ARBA00022598"/>
    </source>
</evidence>
<evidence type="ECO:0000256" key="4">
    <source>
        <dbReference type="ARBA" id="ARBA00022840"/>
    </source>
</evidence>
<dbReference type="SUPFAM" id="SSF52440">
    <property type="entry name" value="PreATP-grasp domain"/>
    <property type="match status" value="1"/>
</dbReference>
<dbReference type="PROSITE" id="PS00866">
    <property type="entry name" value="CPSASE_1"/>
    <property type="match status" value="1"/>
</dbReference>
<dbReference type="HOGENOM" id="CLU_000395_3_2_2"/>
<dbReference type="InterPro" id="IPR005479">
    <property type="entry name" value="CPAse_ATP-bd"/>
</dbReference>
<dbReference type="AlphaFoldDB" id="F4B8N8"/>
<evidence type="ECO:0000313" key="9">
    <source>
        <dbReference type="Proteomes" id="UP000008458"/>
    </source>
</evidence>
<protein>
    <submittedName>
        <fullName evidence="8">Biotin carboxylase subunit of acetyl-CoA carboxylase</fullName>
    </submittedName>
</protein>
<dbReference type="InterPro" id="IPR016185">
    <property type="entry name" value="PreATP-grasp_dom_sf"/>
</dbReference>
<reference evidence="8 9" key="1">
    <citation type="journal article" date="2011" name="Extremophiles">
        <title>Genomic analysis of Acidianus hospitalis W1 a host for studying crenarchaeal virus and plasmid life cycles.</title>
        <authorList>
            <person name="You X.Y."/>
            <person name="Liu C."/>
            <person name="Wang S.Y."/>
            <person name="Jiang C.Y."/>
            <person name="Shah S.A."/>
            <person name="Prangishvili D."/>
            <person name="She Q."/>
            <person name="Liu S.J."/>
            <person name="Garrett R.A."/>
        </authorList>
    </citation>
    <scope>NUCLEOTIDE SEQUENCE [LARGE SCALE GENOMIC DNA]</scope>
    <source>
        <strain evidence="8 9">W1</strain>
    </source>
</reference>
<dbReference type="InterPro" id="IPR011764">
    <property type="entry name" value="Biotin_carboxylation_dom"/>
</dbReference>
<name>F4B8N8_ACIHW</name>
<reference key="2">
    <citation type="journal article" date="2011" name="Extremophiles">
        <title>Genomic analyses of Acidianus hospitalis W1 a host for studying crenarchaeal virus and plasmid life cycles.</title>
        <authorList>
            <person name="You X.Y."/>
            <person name="Liu C."/>
            <person name="Wang S.Y."/>
            <person name="Jiang C.Y."/>
            <person name="Shah S.A."/>
            <person name="Prangishvili D."/>
            <person name="Liu S.J."/>
            <person name="Garrett R.A."/>
        </authorList>
    </citation>
    <scope>NUCLEOTIDE SEQUENCE</scope>
    <source>
        <strain>W1</strain>
    </source>
</reference>
<dbReference type="Pfam" id="PF00289">
    <property type="entry name" value="Biotin_carb_N"/>
    <property type="match status" value="1"/>
</dbReference>
<dbReference type="eggNOG" id="arCOG01590">
    <property type="taxonomic scope" value="Archaea"/>
</dbReference>
<evidence type="ECO:0000256" key="3">
    <source>
        <dbReference type="ARBA" id="ARBA00022741"/>
    </source>
</evidence>
<dbReference type="InterPro" id="IPR005481">
    <property type="entry name" value="BC-like_N"/>
</dbReference>
<dbReference type="KEGG" id="aho:Ahos_2119"/>
<accession>F4B8N8</accession>
<dbReference type="PANTHER" id="PTHR45007:SF1">
    <property type="entry name" value="CARBOXYLASE, PUTATIVE (AFU_ORTHOLOGUE AFUA_5G07570)-RELATED"/>
    <property type="match status" value="1"/>
</dbReference>
<comment type="cofactor">
    <cofactor evidence="1">
        <name>Co(2+)</name>
        <dbReference type="ChEBI" id="CHEBI:48828"/>
    </cofactor>
</comment>
<gene>
    <name evidence="8" type="ordered locus">Ahos_2119</name>
</gene>
<dbReference type="EMBL" id="CP002535">
    <property type="protein sequence ID" value="AEE94990.1"/>
    <property type="molecule type" value="Genomic_DNA"/>
</dbReference>
<dbReference type="InterPro" id="IPR011054">
    <property type="entry name" value="Rudment_hybrid_motif"/>
</dbReference>
<dbReference type="STRING" id="933801.Ahos_2119"/>
<dbReference type="GO" id="GO:0046872">
    <property type="term" value="F:metal ion binding"/>
    <property type="evidence" value="ECO:0007669"/>
    <property type="project" value="InterPro"/>
</dbReference>
<dbReference type="PROSITE" id="PS50975">
    <property type="entry name" value="ATP_GRASP"/>
    <property type="match status" value="1"/>
</dbReference>
<keyword evidence="2" id="KW-0436">Ligase</keyword>
<evidence type="ECO:0000256" key="1">
    <source>
        <dbReference type="ARBA" id="ARBA00001941"/>
    </source>
</evidence>
<keyword evidence="9" id="KW-1185">Reference proteome</keyword>
<dbReference type="PANTHER" id="PTHR45007">
    <property type="entry name" value="CARBOXYLASE, PUTATIVE (AFU_ORTHOLOGUE AFUA_5G07570)-RELATED"/>
    <property type="match status" value="1"/>
</dbReference>
<dbReference type="Pfam" id="PF02785">
    <property type="entry name" value="Biotin_carb_C"/>
    <property type="match status" value="1"/>
</dbReference>
<feature type="domain" description="ATP-grasp" evidence="6">
    <location>
        <begin position="125"/>
        <end position="323"/>
    </location>
</feature>
<feature type="domain" description="Biotin carboxylation" evidence="7">
    <location>
        <begin position="6"/>
        <end position="454"/>
    </location>
</feature>
<dbReference type="InterPro" id="IPR011761">
    <property type="entry name" value="ATP-grasp"/>
</dbReference>
<evidence type="ECO:0000259" key="6">
    <source>
        <dbReference type="PROSITE" id="PS50975"/>
    </source>
</evidence>
<dbReference type="FunFam" id="3.40.50.20:FF:000010">
    <property type="entry name" value="Propionyl-CoA carboxylase subunit alpha"/>
    <property type="match status" value="1"/>
</dbReference>
<dbReference type="Pfam" id="PF02786">
    <property type="entry name" value="CPSase_L_D2"/>
    <property type="match status" value="1"/>
</dbReference>
<keyword evidence="4 5" id="KW-0067">ATP-binding</keyword>
<evidence type="ECO:0000259" key="7">
    <source>
        <dbReference type="PROSITE" id="PS50979"/>
    </source>
</evidence>
<dbReference type="Proteomes" id="UP000008458">
    <property type="component" value="Chromosome"/>
</dbReference>
<dbReference type="SMART" id="SM00878">
    <property type="entry name" value="Biotin_carb_C"/>
    <property type="match status" value="1"/>
</dbReference>
<evidence type="ECO:0000256" key="5">
    <source>
        <dbReference type="PROSITE-ProRule" id="PRU00409"/>
    </source>
</evidence>
<organism evidence="8 9">
    <name type="scientific">Acidianus hospitalis (strain W1)</name>
    <dbReference type="NCBI Taxonomy" id="933801"/>
    <lineage>
        <taxon>Archaea</taxon>
        <taxon>Thermoproteota</taxon>
        <taxon>Thermoprotei</taxon>
        <taxon>Sulfolobales</taxon>
        <taxon>Sulfolobaceae</taxon>
        <taxon>Acidianus</taxon>
    </lineage>
</organism>
<dbReference type="SUPFAM" id="SSF56059">
    <property type="entry name" value="Glutathione synthetase ATP-binding domain-like"/>
    <property type="match status" value="1"/>
</dbReference>
<dbReference type="SUPFAM" id="SSF51246">
    <property type="entry name" value="Rudiment single hybrid motif"/>
    <property type="match status" value="1"/>
</dbReference>
<dbReference type="Gene3D" id="3.30.470.20">
    <property type="entry name" value="ATP-grasp fold, B domain"/>
    <property type="match status" value="1"/>
</dbReference>
<proteinExistence type="predicted"/>
<dbReference type="GO" id="GO:0016874">
    <property type="term" value="F:ligase activity"/>
    <property type="evidence" value="ECO:0007669"/>
    <property type="project" value="UniProtKB-KW"/>
</dbReference>
<keyword evidence="3 5" id="KW-0547">Nucleotide-binding</keyword>
<sequence>MVKMPPFGKVLVANRGEIAVRVMKAIKEMGMKAVAVYSEADKYALHVKYADEAYYIGKAPALDSYLNIDHIIDAAEKAHADAVHPGYGFLSENADFAAAVEKAGMTFIGPSSDVMNKIKDKLDGKRVAKMAGVPIAPGSDGPVSSLDEALKIAEKIGYPIMVKAASGGGGVGITRVDNPDQLVEVWERNKRLAYQAFGKADLYIEKYAVNPRHIEFQLIGDKYGDYVVAWERECTIQRRNQKLIEEAPSPALKMEEREKMFEPIMKFGQIIHYFTMGTFETAFSDVTREFYFLELNKRLQVEHPTTELIFRIDLVKLQILLAAGEHLPFTQEELNKRVRGAAIEYRINAEDPLNNFTGSSGYITYYKEPTGPGVRVDSGVEAGSWVPPFYDSLISKLIVYGESRAYAIQAGIRALNDYKIGGVKTTIELYKWIMRDPDFQEGRFSTSYIAQKTEQFTKYLRQQEELRAALALEIQSRGLNRQGATPVTTSQRQPKSAWKTYGLVSQASSRVMW</sequence>